<dbReference type="RefSeq" id="WP_057012610.1">
    <property type="nucleotide sequence ID" value="NZ_JYLH01000007.1"/>
</dbReference>
<accession>A0A0R2YAS9</accession>
<evidence type="ECO:0000256" key="1">
    <source>
        <dbReference type="SAM" id="MobiDB-lite"/>
    </source>
</evidence>
<evidence type="ECO:0000313" key="2">
    <source>
        <dbReference type="EMBL" id="KRP45382.1"/>
    </source>
</evidence>
<dbReference type="Proteomes" id="UP000051446">
    <property type="component" value="Unassembled WGS sequence"/>
</dbReference>
<organism evidence="2 3">
    <name type="scientific">Pseudomonas libanensis</name>
    <dbReference type="NCBI Taxonomy" id="75588"/>
    <lineage>
        <taxon>Bacteria</taxon>
        <taxon>Pseudomonadati</taxon>
        <taxon>Pseudomonadota</taxon>
        <taxon>Gammaproteobacteria</taxon>
        <taxon>Pseudomonadales</taxon>
        <taxon>Pseudomonadaceae</taxon>
        <taxon>Pseudomonas</taxon>
    </lineage>
</organism>
<protein>
    <submittedName>
        <fullName evidence="2">Uncharacterized protein</fullName>
    </submittedName>
</protein>
<dbReference type="AlphaFoldDB" id="A0A0R2YAS9"/>
<feature type="region of interest" description="Disordered" evidence="1">
    <location>
        <begin position="82"/>
        <end position="115"/>
    </location>
</feature>
<gene>
    <name evidence="2" type="ORF">TU73_13335</name>
</gene>
<proteinExistence type="predicted"/>
<dbReference type="EMBL" id="JYLH01000007">
    <property type="protein sequence ID" value="KRP45382.1"/>
    <property type="molecule type" value="Genomic_DNA"/>
</dbReference>
<reference evidence="2 3" key="1">
    <citation type="submission" date="2015-02" db="EMBL/GenBank/DDBJ databases">
        <title>Pseudomonas helleri sp. nov. and Pseudomonas weihenstephanensis sp. nov., isolated from raw cows milk.</title>
        <authorList>
            <person name="von Neubeck M."/>
            <person name="Huptas C."/>
            <person name="Wenning M."/>
            <person name="Scherer S."/>
        </authorList>
    </citation>
    <scope>NUCLEOTIDE SEQUENCE [LARGE SCALE GENOMIC DNA]</scope>
    <source>
        <strain evidence="2 3">DSM 17149</strain>
    </source>
</reference>
<name>A0A0R2YAS9_9PSED</name>
<sequence>MSTKARPFVDTLRDIEAGGLLDELTEAQHSLIDAIRMTGKGGDLTIKLTYKPDGGGQMTVKADVKAKEPVLARGTSLFFLTPEGNITRRDPRQQEIPLRSVEGDPAPGALRQVSQ</sequence>
<dbReference type="PATRIC" id="fig|75588.4.peg.5080"/>
<evidence type="ECO:0000313" key="3">
    <source>
        <dbReference type="Proteomes" id="UP000051446"/>
    </source>
</evidence>
<comment type="caution">
    <text evidence="2">The sequence shown here is derived from an EMBL/GenBank/DDBJ whole genome shotgun (WGS) entry which is preliminary data.</text>
</comment>